<dbReference type="Pfam" id="PF00933">
    <property type="entry name" value="Glyco_hydro_3"/>
    <property type="match status" value="1"/>
</dbReference>
<evidence type="ECO:0000256" key="3">
    <source>
        <dbReference type="ARBA" id="ARBA00005336"/>
    </source>
</evidence>
<comment type="caution">
    <text evidence="9">The sequence shown here is derived from an EMBL/GenBank/DDBJ whole genome shotgun (WGS) entry which is preliminary data.</text>
</comment>
<evidence type="ECO:0000259" key="8">
    <source>
        <dbReference type="Pfam" id="PF00933"/>
    </source>
</evidence>
<dbReference type="PANTHER" id="PTHR42715:SF27">
    <property type="entry name" value="BETA-GLUCOSIDASE-RELATED"/>
    <property type="match status" value="1"/>
</dbReference>
<comment type="similarity">
    <text evidence="3">Belongs to the glycosyl hydrolase 3 family.</text>
</comment>
<comment type="catalytic activity">
    <reaction evidence="1">
        <text>Hydrolysis of terminal, non-reducing beta-D-glucosyl residues with release of beta-D-glucose.</text>
        <dbReference type="EC" id="3.2.1.21"/>
    </reaction>
</comment>
<evidence type="ECO:0000256" key="6">
    <source>
        <dbReference type="ARBA" id="ARBA00023180"/>
    </source>
</evidence>
<keyword evidence="6" id="KW-0325">Glycoprotein</keyword>
<dbReference type="GO" id="GO:0009251">
    <property type="term" value="P:glucan catabolic process"/>
    <property type="evidence" value="ECO:0007669"/>
    <property type="project" value="TreeGrafter"/>
</dbReference>
<dbReference type="Proteomes" id="UP000219602">
    <property type="component" value="Chromosome RC"/>
</dbReference>
<reference evidence="9 10" key="2">
    <citation type="journal article" date="2017" name="Sci. Rep.">
        <title>A mobile pathogenicity chromosome in Fusarium oxysporum for infection of multiple cucurbit species.</title>
        <authorList>
            <person name="van Dam P."/>
            <person name="Fokkens L."/>
            <person name="Ayukawa Y."/>
            <person name="van der Gragt M."/>
            <person name="Ter Horst A."/>
            <person name="Brankovics B."/>
            <person name="Houterman P.M."/>
            <person name="Arie T."/>
            <person name="Rep M."/>
        </authorList>
    </citation>
    <scope>NUCLEOTIDE SEQUENCE [LARGE SCALE GENOMIC DNA]</scope>
    <source>
        <strain evidence="9 10">Forc016</strain>
    </source>
</reference>
<evidence type="ECO:0000256" key="7">
    <source>
        <dbReference type="ARBA" id="ARBA00023295"/>
    </source>
</evidence>
<dbReference type="EC" id="3.2.1.21" evidence="4"/>
<evidence type="ECO:0000256" key="1">
    <source>
        <dbReference type="ARBA" id="ARBA00000448"/>
    </source>
</evidence>
<dbReference type="InterPro" id="IPR017853">
    <property type="entry name" value="GH"/>
</dbReference>
<evidence type="ECO:0000313" key="9">
    <source>
        <dbReference type="EMBL" id="PCD22146.1"/>
    </source>
</evidence>
<accession>A0A2H3FUI8</accession>
<keyword evidence="5" id="KW-0378">Hydrolase</keyword>
<evidence type="ECO:0000313" key="10">
    <source>
        <dbReference type="Proteomes" id="UP000219602"/>
    </source>
</evidence>
<keyword evidence="7" id="KW-0326">Glycosidase</keyword>
<evidence type="ECO:0000256" key="5">
    <source>
        <dbReference type="ARBA" id="ARBA00022801"/>
    </source>
</evidence>
<proteinExistence type="inferred from homology"/>
<organism evidence="9 10">
    <name type="scientific">Fusarium oxysporum f. sp. radicis-cucumerinum</name>
    <dbReference type="NCBI Taxonomy" id="327505"/>
    <lineage>
        <taxon>Eukaryota</taxon>
        <taxon>Fungi</taxon>
        <taxon>Dikarya</taxon>
        <taxon>Ascomycota</taxon>
        <taxon>Pezizomycotina</taxon>
        <taxon>Sordariomycetes</taxon>
        <taxon>Hypocreomycetidae</taxon>
        <taxon>Hypocreales</taxon>
        <taxon>Nectriaceae</taxon>
        <taxon>Fusarium</taxon>
        <taxon>Fusarium oxysporum species complex</taxon>
    </lineage>
</organism>
<dbReference type="AlphaFoldDB" id="A0A2H3FUI8"/>
<dbReference type="PRINTS" id="PR00133">
    <property type="entry name" value="GLHYDRLASE3"/>
</dbReference>
<evidence type="ECO:0000256" key="2">
    <source>
        <dbReference type="ARBA" id="ARBA00004987"/>
    </source>
</evidence>
<dbReference type="EMBL" id="MABQ02000012">
    <property type="protein sequence ID" value="PCD22146.1"/>
    <property type="molecule type" value="Genomic_DNA"/>
</dbReference>
<comment type="pathway">
    <text evidence="2">Glycan metabolism; cellulose degradation.</text>
</comment>
<evidence type="ECO:0000256" key="4">
    <source>
        <dbReference type="ARBA" id="ARBA00012744"/>
    </source>
</evidence>
<dbReference type="Gene3D" id="3.20.20.300">
    <property type="entry name" value="Glycoside hydrolase, family 3, N-terminal domain"/>
    <property type="match status" value="1"/>
</dbReference>
<name>A0A2H3FUI8_FUSOX</name>
<feature type="domain" description="Glycoside hydrolase family 3 N-terminal" evidence="8">
    <location>
        <begin position="9"/>
        <end position="129"/>
    </location>
</feature>
<dbReference type="InterPro" id="IPR050288">
    <property type="entry name" value="Cellulose_deg_GH3"/>
</dbReference>
<dbReference type="STRING" id="327505.A0A2H3FUI8"/>
<dbReference type="GO" id="GO:0008422">
    <property type="term" value="F:beta-glucosidase activity"/>
    <property type="evidence" value="ECO:0007669"/>
    <property type="project" value="UniProtKB-EC"/>
</dbReference>
<reference evidence="9 10" key="1">
    <citation type="journal article" date="2016" name="Environ. Microbiol.">
        <title>Effector profiles distinguish formae speciales of Fusarium oxysporum.</title>
        <authorList>
            <person name="van Dam P."/>
            <person name="Fokkens L."/>
            <person name="Schmidt S.M."/>
            <person name="Linmans J.H."/>
            <person name="Kistler H.C."/>
            <person name="Ma L.J."/>
            <person name="Rep M."/>
        </authorList>
    </citation>
    <scope>NUCLEOTIDE SEQUENCE [LARGE SCALE GENOMIC DNA]</scope>
    <source>
        <strain evidence="9 10">Forc016</strain>
    </source>
</reference>
<dbReference type="InterPro" id="IPR001764">
    <property type="entry name" value="Glyco_hydro_3_N"/>
</dbReference>
<dbReference type="SUPFAM" id="SSF51445">
    <property type="entry name" value="(Trans)glycosidases"/>
    <property type="match status" value="1"/>
</dbReference>
<dbReference type="PANTHER" id="PTHR42715">
    <property type="entry name" value="BETA-GLUCOSIDASE"/>
    <property type="match status" value="1"/>
</dbReference>
<sequence length="136" mass="14639">MGESQVSGIKAACFPCDTCLGTTFDTTLEKFGAAVAEESLTKSANVLLGPTLDVIRSPLGGRNYETYSEDLLVLGTLAAAYVRGCQVNGKVGATPRHFVANDAENQRTTLNVEVEEQALREIYLKPFQLVLKLSNP</sequence>
<protein>
    <recommendedName>
        <fullName evidence="4">beta-glucosidase</fullName>
        <ecNumber evidence="4">3.2.1.21</ecNumber>
    </recommendedName>
</protein>
<dbReference type="InterPro" id="IPR036962">
    <property type="entry name" value="Glyco_hydro_3_N_sf"/>
</dbReference>
<gene>
    <name evidence="9" type="ORF">AU210_015945</name>
</gene>